<organism evidence="1 2">
    <name type="scientific">Salmonella enterica subsp. enterica serovar Wernigerode</name>
    <dbReference type="NCBI Taxonomy" id="2565187"/>
    <lineage>
        <taxon>Bacteria</taxon>
        <taxon>Pseudomonadati</taxon>
        <taxon>Pseudomonadota</taxon>
        <taxon>Gammaproteobacteria</taxon>
        <taxon>Enterobacterales</taxon>
        <taxon>Enterobacteriaceae</taxon>
        <taxon>Salmonella</taxon>
    </lineage>
</organism>
<dbReference type="AlphaFoldDB" id="A0A659M132"/>
<name>A0A659M132_SALET</name>
<dbReference type="Pfam" id="PF12836">
    <property type="entry name" value="HHH_3"/>
    <property type="match status" value="1"/>
</dbReference>
<comment type="caution">
    <text evidence="1">The sequence shown here is derived from an EMBL/GenBank/DDBJ whole genome shotgun (WGS) entry which is preliminary data.</text>
</comment>
<evidence type="ECO:0000313" key="1">
    <source>
        <dbReference type="EMBL" id="TGC30931.1"/>
    </source>
</evidence>
<accession>A0A659M132</accession>
<sequence length="390" mass="43916">MPHKKVALQLIEETLKELESPKGSLLSAIQKLQRTADIINDEDTKIWCAIQLGDDKYTTPLKLFLKFLIDNKNTTTKTYEENLSKHLKTLSDTGIKSGVHYSNEELTLKSNESGGGYNNIGFIEEKYADLVRKKEGNDGTYYKNNLNQHINYVRKNAHELASQIFNQLKFSGTVSNCFDILKNAVDDKLLDLNPVIAEQLMLAFKAISSDKEEEWSQALTTCRRLLEGLADELYPASKEKFNGRAVGQGQYVNRLWAFMDGAIQSESNKDLAKAHIDFLGSWLDKVNKLTNKGVHAELDRIEAVKSVFHTYLVVADLLEYMSNTKTSVSKPDINKATLDELEALLNINRTIAKEIVKARVREGKLDLDILKSIKGIGAKTLSNIQEVFVL</sequence>
<gene>
    <name evidence="1" type="ORF">C9F01_22185</name>
</gene>
<dbReference type="Gene3D" id="1.10.150.320">
    <property type="entry name" value="Photosystem II 12 kDa extrinsic protein"/>
    <property type="match status" value="1"/>
</dbReference>
<dbReference type="Proteomes" id="UP000297878">
    <property type="component" value="Unassembled WGS sequence"/>
</dbReference>
<dbReference type="SUPFAM" id="SSF47781">
    <property type="entry name" value="RuvA domain 2-like"/>
    <property type="match status" value="1"/>
</dbReference>
<protein>
    <submittedName>
        <fullName evidence="1">DNA uptake protein</fullName>
    </submittedName>
</protein>
<reference evidence="1 2" key="1">
    <citation type="submission" date="2018-03" db="EMBL/GenBank/DDBJ databases">
        <title>Non-Typhoidal Salmonella genome sequencing and assembly.</title>
        <authorList>
            <person name="Matchawe C."/>
        </authorList>
    </citation>
    <scope>NUCLEOTIDE SEQUENCE [LARGE SCALE GENOMIC DNA]</scope>
    <source>
        <strain evidence="1 2">100ev</strain>
    </source>
</reference>
<dbReference type="RefSeq" id="WP_135400637.1">
    <property type="nucleotide sequence ID" value="NZ_PYJU01000089.1"/>
</dbReference>
<dbReference type="InterPro" id="IPR010994">
    <property type="entry name" value="RuvA_2-like"/>
</dbReference>
<proteinExistence type="predicted"/>
<dbReference type="EMBL" id="PYJU01000089">
    <property type="protein sequence ID" value="TGC30931.1"/>
    <property type="molecule type" value="Genomic_DNA"/>
</dbReference>
<evidence type="ECO:0000313" key="2">
    <source>
        <dbReference type="Proteomes" id="UP000297878"/>
    </source>
</evidence>